<dbReference type="PANTHER" id="PTHR31465">
    <property type="entry name" value="PROTEIN RTA1-RELATED"/>
    <property type="match status" value="1"/>
</dbReference>
<feature type="transmembrane region" description="Helical" evidence="5">
    <location>
        <begin position="238"/>
        <end position="256"/>
    </location>
</feature>
<name>A0A9P8L9V2_9PEZI</name>
<gene>
    <name evidence="6" type="ORF">GP486_005125</name>
</gene>
<evidence type="ECO:0000256" key="3">
    <source>
        <dbReference type="ARBA" id="ARBA00022989"/>
    </source>
</evidence>
<reference evidence="6" key="1">
    <citation type="submission" date="2021-03" db="EMBL/GenBank/DDBJ databases">
        <title>Comparative genomics and phylogenomic investigation of the class Geoglossomycetes provide insights into ecological specialization and systematics.</title>
        <authorList>
            <person name="Melie T."/>
            <person name="Pirro S."/>
            <person name="Miller A.N."/>
            <person name="Quandt A."/>
        </authorList>
    </citation>
    <scope>NUCLEOTIDE SEQUENCE</scope>
    <source>
        <strain evidence="6">CAQ_001_2017</strain>
    </source>
</reference>
<evidence type="ECO:0008006" key="8">
    <source>
        <dbReference type="Google" id="ProtNLM"/>
    </source>
</evidence>
<dbReference type="EMBL" id="JAGHQM010000916">
    <property type="protein sequence ID" value="KAH0557084.1"/>
    <property type="molecule type" value="Genomic_DNA"/>
</dbReference>
<dbReference type="Pfam" id="PF04479">
    <property type="entry name" value="RTA1"/>
    <property type="match status" value="1"/>
</dbReference>
<dbReference type="GO" id="GO:0000324">
    <property type="term" value="C:fungal-type vacuole"/>
    <property type="evidence" value="ECO:0007669"/>
    <property type="project" value="TreeGrafter"/>
</dbReference>
<feature type="transmembrane region" description="Helical" evidence="5">
    <location>
        <begin position="57"/>
        <end position="76"/>
    </location>
</feature>
<feature type="transmembrane region" description="Helical" evidence="5">
    <location>
        <begin position="30"/>
        <end position="50"/>
    </location>
</feature>
<evidence type="ECO:0000313" key="6">
    <source>
        <dbReference type="EMBL" id="KAH0557084.1"/>
    </source>
</evidence>
<evidence type="ECO:0000256" key="5">
    <source>
        <dbReference type="SAM" id="Phobius"/>
    </source>
</evidence>
<comment type="subcellular location">
    <subcellularLocation>
        <location evidence="1">Membrane</location>
        <topology evidence="1">Multi-pass membrane protein</topology>
    </subcellularLocation>
</comment>
<keyword evidence="3 5" id="KW-1133">Transmembrane helix</keyword>
<keyword evidence="7" id="KW-1185">Reference proteome</keyword>
<evidence type="ECO:0000313" key="7">
    <source>
        <dbReference type="Proteomes" id="UP000750711"/>
    </source>
</evidence>
<protein>
    <recommendedName>
        <fullName evidence="8">Sphingoid long-chain base transporter RSB1</fullName>
    </recommendedName>
</protein>
<keyword evidence="4 5" id="KW-0472">Membrane</keyword>
<accession>A0A9P8L9V2</accession>
<evidence type="ECO:0000256" key="2">
    <source>
        <dbReference type="ARBA" id="ARBA00022692"/>
    </source>
</evidence>
<comment type="caution">
    <text evidence="6">The sequence shown here is derived from an EMBL/GenBank/DDBJ whole genome shotgun (WGS) entry which is preliminary data.</text>
</comment>
<evidence type="ECO:0000256" key="4">
    <source>
        <dbReference type="ARBA" id="ARBA00023136"/>
    </source>
</evidence>
<evidence type="ECO:0000256" key="1">
    <source>
        <dbReference type="ARBA" id="ARBA00004141"/>
    </source>
</evidence>
<dbReference type="Proteomes" id="UP000750711">
    <property type="component" value="Unassembled WGS sequence"/>
</dbReference>
<proteinExistence type="predicted"/>
<keyword evidence="2 5" id="KW-0812">Transmembrane</keyword>
<feature type="transmembrane region" description="Helical" evidence="5">
    <location>
        <begin position="200"/>
        <end position="218"/>
    </location>
</feature>
<dbReference type="InterPro" id="IPR007568">
    <property type="entry name" value="RTA1"/>
</dbReference>
<dbReference type="AlphaFoldDB" id="A0A9P8L9V2"/>
<feature type="transmembrane region" description="Helical" evidence="5">
    <location>
        <begin position="148"/>
        <end position="170"/>
    </location>
</feature>
<sequence length="286" mass="31609">MTNSSTVNPEDCTLQTCSLDYARIDYIPSLPANATYLSFFSLILVVQIGLGSRYRTWGFMAGMFCGILLEILGYIGPAFVSASIYLCLGRLINTIGAEISRFKPRTYACVFVFCDVISILLQVVGGAITASARDNYQDANARRVRQKGVHIMLGGLAYQVFSLTLFMILWGEFSLRASKAPAEMKNQGFEKLRSTFKFKAFRPALWLATICIFIRSVFRVVELNQGFGGPIANNEPSFLVLEGPMIIIATGVLTIFHPGVCFAGNWDAADWSLRAEDKGNKDKQSL</sequence>
<dbReference type="PANTHER" id="PTHR31465:SF9">
    <property type="entry name" value="SPHINGOID LONG-CHAIN BASE TRANSPORTER RSB1"/>
    <property type="match status" value="1"/>
</dbReference>
<dbReference type="GO" id="GO:0005886">
    <property type="term" value="C:plasma membrane"/>
    <property type="evidence" value="ECO:0007669"/>
    <property type="project" value="TreeGrafter"/>
</dbReference>
<feature type="transmembrane region" description="Helical" evidence="5">
    <location>
        <begin position="107"/>
        <end position="128"/>
    </location>
</feature>
<organism evidence="6 7">
    <name type="scientific">Trichoglossum hirsutum</name>
    <dbReference type="NCBI Taxonomy" id="265104"/>
    <lineage>
        <taxon>Eukaryota</taxon>
        <taxon>Fungi</taxon>
        <taxon>Dikarya</taxon>
        <taxon>Ascomycota</taxon>
        <taxon>Pezizomycotina</taxon>
        <taxon>Geoglossomycetes</taxon>
        <taxon>Geoglossales</taxon>
        <taxon>Geoglossaceae</taxon>
        <taxon>Trichoglossum</taxon>
    </lineage>
</organism>